<dbReference type="PANTHER" id="PTHR30231:SF41">
    <property type="entry name" value="DNA POLYMERASE III SUBUNIT EPSILON"/>
    <property type="match status" value="1"/>
</dbReference>
<dbReference type="InterPro" id="IPR036397">
    <property type="entry name" value="RNaseH_sf"/>
</dbReference>
<dbReference type="PANTHER" id="PTHR30231">
    <property type="entry name" value="DNA POLYMERASE III SUBUNIT EPSILON"/>
    <property type="match status" value="1"/>
</dbReference>
<dbReference type="GO" id="GO:0008408">
    <property type="term" value="F:3'-5' exonuclease activity"/>
    <property type="evidence" value="ECO:0007669"/>
    <property type="project" value="TreeGrafter"/>
</dbReference>
<evidence type="ECO:0000259" key="1">
    <source>
        <dbReference type="SMART" id="SM00479"/>
    </source>
</evidence>
<dbReference type="EMBL" id="LS974202">
    <property type="protein sequence ID" value="SSC11721.1"/>
    <property type="molecule type" value="Genomic_DNA"/>
</dbReference>
<name>A0A7Z7LDR9_9BACT</name>
<dbReference type="CDD" id="cd06127">
    <property type="entry name" value="DEDDh"/>
    <property type="match status" value="1"/>
</dbReference>
<protein>
    <submittedName>
        <fullName evidence="2">Exonuclease, DNA polymerase III, epsilon subunit family</fullName>
    </submittedName>
</protein>
<dbReference type="GO" id="GO:0003887">
    <property type="term" value="F:DNA-directed DNA polymerase activity"/>
    <property type="evidence" value="ECO:0007669"/>
    <property type="project" value="InterPro"/>
</dbReference>
<evidence type="ECO:0000313" key="3">
    <source>
        <dbReference type="Proteomes" id="UP000250796"/>
    </source>
</evidence>
<accession>A0A7Z7LDR9</accession>
<gene>
    <name evidence="2" type="ORF">MESINF_0272</name>
</gene>
<organism evidence="2 3">
    <name type="scientific">Mesotoga infera</name>
    <dbReference type="NCBI Taxonomy" id="1236046"/>
    <lineage>
        <taxon>Bacteria</taxon>
        <taxon>Thermotogati</taxon>
        <taxon>Thermotogota</taxon>
        <taxon>Thermotogae</taxon>
        <taxon>Kosmotogales</taxon>
        <taxon>Kosmotogaceae</taxon>
        <taxon>Mesotoga</taxon>
    </lineage>
</organism>
<dbReference type="GO" id="GO:0005829">
    <property type="term" value="C:cytosol"/>
    <property type="evidence" value="ECO:0007669"/>
    <property type="project" value="TreeGrafter"/>
</dbReference>
<dbReference type="InterPro" id="IPR012337">
    <property type="entry name" value="RNaseH-like_sf"/>
</dbReference>
<dbReference type="Gene3D" id="3.30.420.10">
    <property type="entry name" value="Ribonuclease H-like superfamily/Ribonuclease H"/>
    <property type="match status" value="1"/>
</dbReference>
<evidence type="ECO:0000313" key="2">
    <source>
        <dbReference type="EMBL" id="SSC11721.1"/>
    </source>
</evidence>
<dbReference type="SMART" id="SM00479">
    <property type="entry name" value="EXOIII"/>
    <property type="match status" value="1"/>
</dbReference>
<keyword evidence="2" id="KW-0540">Nuclease</keyword>
<dbReference type="KEGG" id="minf:MESINF_0272"/>
<sequence length="179" mass="20214">MDFVVLDTETTGLDVNRGARLLEIAGVRVRNWHIVEDDVFDNLIDPGCMVPLTITSLTGISDFTVKDMPPVEKVLRDFFRFVEGSILVIHNAPFDLSFLNHFGERCGLGRIPNSYIDTIEMSRSLFRRDRNNLDILLARLGIVADSRHRALGDAMATARAFLAMSEKMGKESVTRFIRK</sequence>
<dbReference type="InterPro" id="IPR013520">
    <property type="entry name" value="Ribonucl_H"/>
</dbReference>
<reference evidence="2 3" key="1">
    <citation type="submission" date="2017-01" db="EMBL/GenBank/DDBJ databases">
        <authorList>
            <person name="Erauso G."/>
        </authorList>
    </citation>
    <scope>NUCLEOTIDE SEQUENCE [LARGE SCALE GENOMIC DNA]</scope>
    <source>
        <strain evidence="2">MESINF1</strain>
    </source>
</reference>
<dbReference type="FunFam" id="3.30.420.10:FF:000045">
    <property type="entry name" value="3'-5' exonuclease DinG"/>
    <property type="match status" value="1"/>
</dbReference>
<dbReference type="NCBIfam" id="TIGR00573">
    <property type="entry name" value="dnaq"/>
    <property type="match status" value="1"/>
</dbReference>
<feature type="domain" description="Exonuclease" evidence="1">
    <location>
        <begin position="2"/>
        <end position="170"/>
    </location>
</feature>
<keyword evidence="3" id="KW-1185">Reference proteome</keyword>
<dbReference type="GO" id="GO:0045004">
    <property type="term" value="P:DNA replication proofreading"/>
    <property type="evidence" value="ECO:0007669"/>
    <property type="project" value="TreeGrafter"/>
</dbReference>
<dbReference type="AlphaFoldDB" id="A0A7Z7LDR9"/>
<keyword evidence="2" id="KW-0378">Hydrolase</keyword>
<proteinExistence type="predicted"/>
<dbReference type="GO" id="GO:0003677">
    <property type="term" value="F:DNA binding"/>
    <property type="evidence" value="ECO:0007669"/>
    <property type="project" value="InterPro"/>
</dbReference>
<dbReference type="Proteomes" id="UP000250796">
    <property type="component" value="Chromosome MESINF"/>
</dbReference>
<keyword evidence="2" id="KW-0269">Exonuclease</keyword>
<dbReference type="InterPro" id="IPR006054">
    <property type="entry name" value="DnaQ"/>
</dbReference>
<dbReference type="Pfam" id="PF00929">
    <property type="entry name" value="RNase_T"/>
    <property type="match status" value="1"/>
</dbReference>
<dbReference type="SUPFAM" id="SSF53098">
    <property type="entry name" value="Ribonuclease H-like"/>
    <property type="match status" value="1"/>
</dbReference>